<dbReference type="InterPro" id="IPR050223">
    <property type="entry name" value="D-isomer_2-hydroxyacid_DH"/>
</dbReference>
<evidence type="ECO:0000256" key="1">
    <source>
        <dbReference type="ARBA" id="ARBA00005854"/>
    </source>
</evidence>
<evidence type="ECO:0000256" key="2">
    <source>
        <dbReference type="ARBA" id="ARBA00023002"/>
    </source>
</evidence>
<proteinExistence type="inferred from homology"/>
<feature type="domain" description="D-isomer specific 2-hydroxyacid dehydrogenase NAD-binding" evidence="5">
    <location>
        <begin position="104"/>
        <end position="283"/>
    </location>
</feature>
<dbReference type="PANTHER" id="PTHR10996:SF283">
    <property type="entry name" value="GLYOXYLATE_HYDROXYPYRUVATE REDUCTASE B"/>
    <property type="match status" value="1"/>
</dbReference>
<gene>
    <name evidence="6" type="ORF">GPDM_10325</name>
</gene>
<feature type="domain" description="D-isomer specific 2-hydroxyacid dehydrogenase catalytic" evidence="4">
    <location>
        <begin position="5"/>
        <end position="315"/>
    </location>
</feature>
<dbReference type="GO" id="GO:0030267">
    <property type="term" value="F:glyoxylate reductase (NADPH) activity"/>
    <property type="evidence" value="ECO:0007669"/>
    <property type="project" value="TreeGrafter"/>
</dbReference>
<reference evidence="6 7" key="1">
    <citation type="journal article" date="2011" name="J. Bacteriol.">
        <title>The Draft Genome of Planococcus donghaensis MPA1U2 Reveals Nonsporulation Pathways Controlled by a Conserved Spo0A Regulon.</title>
        <authorList>
            <person name="Pearson M.D."/>
            <person name="Noller H.F."/>
        </authorList>
    </citation>
    <scope>NUCLEOTIDE SEQUENCE [LARGE SCALE GENOMIC DNA]</scope>
    <source>
        <strain evidence="6 7">MPA1U2</strain>
    </source>
</reference>
<dbReference type="eggNOG" id="COG1052">
    <property type="taxonomic scope" value="Bacteria"/>
</dbReference>
<dbReference type="Gene3D" id="3.40.50.720">
    <property type="entry name" value="NAD(P)-binding Rossmann-like Domain"/>
    <property type="match status" value="2"/>
</dbReference>
<dbReference type="Pfam" id="PF00389">
    <property type="entry name" value="2-Hacid_dh"/>
    <property type="match status" value="1"/>
</dbReference>
<evidence type="ECO:0000259" key="4">
    <source>
        <dbReference type="Pfam" id="PF00389"/>
    </source>
</evidence>
<comment type="caution">
    <text evidence="6">The sequence shown here is derived from an EMBL/GenBank/DDBJ whole genome shotgun (WGS) entry which is preliminary data.</text>
</comment>
<organism evidence="6 7">
    <name type="scientific">Planococcus donghaensis MPA1U2</name>
    <dbReference type="NCBI Taxonomy" id="933115"/>
    <lineage>
        <taxon>Bacteria</taxon>
        <taxon>Bacillati</taxon>
        <taxon>Bacillota</taxon>
        <taxon>Bacilli</taxon>
        <taxon>Bacillales</taxon>
        <taxon>Caryophanaceae</taxon>
        <taxon>Planococcus</taxon>
    </lineage>
</organism>
<name>E7RHV7_9BACL</name>
<accession>E7RHV7</accession>
<dbReference type="InterPro" id="IPR006139">
    <property type="entry name" value="D-isomer_2_OHA_DH_cat_dom"/>
</dbReference>
<keyword evidence="2 3" id="KW-0560">Oxidoreductase</keyword>
<dbReference type="FunFam" id="3.40.50.720:FF:000462">
    <property type="entry name" value="Glyoxylate reductase (NADP+)"/>
    <property type="match status" value="1"/>
</dbReference>
<evidence type="ECO:0000313" key="6">
    <source>
        <dbReference type="EMBL" id="EGA89387.1"/>
    </source>
</evidence>
<dbReference type="InterPro" id="IPR036291">
    <property type="entry name" value="NAD(P)-bd_dom_sf"/>
</dbReference>
<evidence type="ECO:0000259" key="5">
    <source>
        <dbReference type="Pfam" id="PF02826"/>
    </source>
</evidence>
<dbReference type="SUPFAM" id="SSF51735">
    <property type="entry name" value="NAD(P)-binding Rossmann-fold domains"/>
    <property type="match status" value="1"/>
</dbReference>
<dbReference type="GO" id="GO:0051287">
    <property type="term" value="F:NAD binding"/>
    <property type="evidence" value="ECO:0007669"/>
    <property type="project" value="InterPro"/>
</dbReference>
<dbReference type="GO" id="GO:0005829">
    <property type="term" value="C:cytosol"/>
    <property type="evidence" value="ECO:0007669"/>
    <property type="project" value="TreeGrafter"/>
</dbReference>
<dbReference type="InterPro" id="IPR006140">
    <property type="entry name" value="D-isomer_DH_NAD-bd"/>
</dbReference>
<dbReference type="Pfam" id="PF02826">
    <property type="entry name" value="2-Hacid_dh_C"/>
    <property type="match status" value="1"/>
</dbReference>
<dbReference type="OrthoDB" id="9805416at2"/>
<dbReference type="SUPFAM" id="SSF52283">
    <property type="entry name" value="Formate/glycerate dehydrogenase catalytic domain-like"/>
    <property type="match status" value="1"/>
</dbReference>
<dbReference type="EMBL" id="AEPB01000033">
    <property type="protein sequence ID" value="EGA89387.1"/>
    <property type="molecule type" value="Genomic_DNA"/>
</dbReference>
<evidence type="ECO:0000313" key="7">
    <source>
        <dbReference type="Proteomes" id="UP000003052"/>
    </source>
</evidence>
<sequence length="330" mass="36031">MKPTVLVYNQISEKLLNQLANHCYITQATPSEGSFMEHLSSAEAIIGSGLKVNKSLVDHAPKLKFVANISAGYDNLDLEELTARGIVATNTPDVLVETTADLVFGLMLSAARRIPELDQYVKSGKWSGKISNELFGVDINRKTLGMIGMGSIGKAVAARAHHGFKMDILYHNRSRNAVAEEELNAKYMSLEDLLKKSDFVCLMAPLTSETIGMIGKKEFELMKETAIFINGARGQLVKEDELVTALESGEILAAGLDVYLKEPLDAKSPLLKLKNVVTTPHVASATEETRYEMAKLAIENLIKGLTGETPPSLINPEVLEVNPKIKFDTS</sequence>
<dbReference type="Proteomes" id="UP000003052">
    <property type="component" value="Unassembled WGS sequence"/>
</dbReference>
<dbReference type="RefSeq" id="WP_008431089.1">
    <property type="nucleotide sequence ID" value="NZ_AEPB01000033.1"/>
</dbReference>
<dbReference type="GO" id="GO:0016618">
    <property type="term" value="F:hydroxypyruvate reductase [NAD(P)H] activity"/>
    <property type="evidence" value="ECO:0007669"/>
    <property type="project" value="TreeGrafter"/>
</dbReference>
<dbReference type="PANTHER" id="PTHR10996">
    <property type="entry name" value="2-HYDROXYACID DEHYDROGENASE-RELATED"/>
    <property type="match status" value="1"/>
</dbReference>
<dbReference type="AlphaFoldDB" id="E7RHV7"/>
<dbReference type="CDD" id="cd05301">
    <property type="entry name" value="GDH"/>
    <property type="match status" value="1"/>
</dbReference>
<comment type="similarity">
    <text evidence="1 3">Belongs to the D-isomer specific 2-hydroxyacid dehydrogenase family.</text>
</comment>
<evidence type="ECO:0000256" key="3">
    <source>
        <dbReference type="RuleBase" id="RU003719"/>
    </source>
</evidence>
<protein>
    <submittedName>
        <fullName evidence="6">2-ketogluconate reductase</fullName>
    </submittedName>
</protein>